<dbReference type="EMBL" id="LAJE02000102">
    <property type="protein sequence ID" value="OEO32014.1"/>
    <property type="molecule type" value="Genomic_DNA"/>
</dbReference>
<keyword evidence="3 6" id="KW-0479">Metal-binding</keyword>
<keyword evidence="7" id="KW-0732">Signal</keyword>
<dbReference type="Pfam" id="PF00034">
    <property type="entry name" value="Cytochrom_C"/>
    <property type="match status" value="1"/>
</dbReference>
<keyword evidence="2 6" id="KW-0349">Heme</keyword>
<protein>
    <submittedName>
        <fullName evidence="9">Cytochrome C</fullName>
    </submittedName>
</protein>
<organism evidence="9 10">
    <name type="scientific">Devosia insulae DS-56</name>
    <dbReference type="NCBI Taxonomy" id="1116389"/>
    <lineage>
        <taxon>Bacteria</taxon>
        <taxon>Pseudomonadati</taxon>
        <taxon>Pseudomonadota</taxon>
        <taxon>Alphaproteobacteria</taxon>
        <taxon>Hyphomicrobiales</taxon>
        <taxon>Devosiaceae</taxon>
        <taxon>Devosia</taxon>
    </lineage>
</organism>
<dbReference type="RefSeq" id="WP_069908828.1">
    <property type="nucleotide sequence ID" value="NZ_LAJE02000102.1"/>
</dbReference>
<reference evidence="9 10" key="1">
    <citation type="journal article" date="2015" name="Genome Announc.">
        <title>Genome Assemblies of Three Soil-Associated Devosia species: D. insulae, D. limi, and D. soli.</title>
        <authorList>
            <person name="Hassan Y.I."/>
            <person name="Lepp D."/>
            <person name="Zhou T."/>
        </authorList>
    </citation>
    <scope>NUCLEOTIDE SEQUENCE [LARGE SCALE GENOMIC DNA]</scope>
    <source>
        <strain evidence="9 10">DS-56</strain>
    </source>
</reference>
<keyword evidence="4" id="KW-0249">Electron transport</keyword>
<proteinExistence type="predicted"/>
<evidence type="ECO:0000256" key="2">
    <source>
        <dbReference type="ARBA" id="ARBA00022617"/>
    </source>
</evidence>
<dbReference type="PROSITE" id="PS51007">
    <property type="entry name" value="CYTC"/>
    <property type="match status" value="1"/>
</dbReference>
<keyword evidence="5 6" id="KW-0408">Iron</keyword>
<dbReference type="Proteomes" id="UP000095463">
    <property type="component" value="Unassembled WGS sequence"/>
</dbReference>
<evidence type="ECO:0000313" key="10">
    <source>
        <dbReference type="Proteomes" id="UP000095463"/>
    </source>
</evidence>
<dbReference type="AlphaFoldDB" id="A0A1E5XTZ6"/>
<sequence length="143" mass="14575">MKVLALGLVLSALFAGSAFAQGDAAAGANVFKKCASCHAVGEGAKNKVGPELNELFGRVAGTAPDFKYSKAMTDAGAGGLVWSSETLHEFLTKPKDFVKGTKMSFPGLKEPADLDNIVAYLQTFSTAPAEGAAPADPAAAPAQ</sequence>
<evidence type="ECO:0000256" key="6">
    <source>
        <dbReference type="PROSITE-ProRule" id="PRU00433"/>
    </source>
</evidence>
<name>A0A1E5XTZ6_9HYPH</name>
<accession>A0A1E5XTZ6</accession>
<feature type="chain" id="PRO_5009190524" evidence="7">
    <location>
        <begin position="21"/>
        <end position="143"/>
    </location>
</feature>
<evidence type="ECO:0000259" key="8">
    <source>
        <dbReference type="PROSITE" id="PS51007"/>
    </source>
</evidence>
<dbReference type="SUPFAM" id="SSF46626">
    <property type="entry name" value="Cytochrome c"/>
    <property type="match status" value="1"/>
</dbReference>
<evidence type="ECO:0000256" key="1">
    <source>
        <dbReference type="ARBA" id="ARBA00022448"/>
    </source>
</evidence>
<evidence type="ECO:0000313" key="9">
    <source>
        <dbReference type="EMBL" id="OEO32014.1"/>
    </source>
</evidence>
<evidence type="ECO:0000256" key="7">
    <source>
        <dbReference type="SAM" id="SignalP"/>
    </source>
</evidence>
<dbReference type="GO" id="GO:0009055">
    <property type="term" value="F:electron transfer activity"/>
    <property type="evidence" value="ECO:0007669"/>
    <property type="project" value="InterPro"/>
</dbReference>
<keyword evidence="1" id="KW-0813">Transport</keyword>
<evidence type="ECO:0000256" key="5">
    <source>
        <dbReference type="ARBA" id="ARBA00023004"/>
    </source>
</evidence>
<dbReference type="GO" id="GO:0020037">
    <property type="term" value="F:heme binding"/>
    <property type="evidence" value="ECO:0007669"/>
    <property type="project" value="InterPro"/>
</dbReference>
<gene>
    <name evidence="9" type="ORF">VW23_013570</name>
</gene>
<dbReference type="GO" id="GO:0046872">
    <property type="term" value="F:metal ion binding"/>
    <property type="evidence" value="ECO:0007669"/>
    <property type="project" value="UniProtKB-KW"/>
</dbReference>
<evidence type="ECO:0000256" key="3">
    <source>
        <dbReference type="ARBA" id="ARBA00022723"/>
    </source>
</evidence>
<evidence type="ECO:0000256" key="4">
    <source>
        <dbReference type="ARBA" id="ARBA00022982"/>
    </source>
</evidence>
<dbReference type="InterPro" id="IPR009056">
    <property type="entry name" value="Cyt_c-like_dom"/>
</dbReference>
<dbReference type="Gene3D" id="1.10.760.10">
    <property type="entry name" value="Cytochrome c-like domain"/>
    <property type="match status" value="1"/>
</dbReference>
<feature type="domain" description="Cytochrome c" evidence="8">
    <location>
        <begin position="22"/>
        <end position="125"/>
    </location>
</feature>
<keyword evidence="10" id="KW-1185">Reference proteome</keyword>
<dbReference type="PRINTS" id="PR00604">
    <property type="entry name" value="CYTCHRMECIAB"/>
</dbReference>
<dbReference type="OrthoDB" id="9805828at2"/>
<dbReference type="PANTHER" id="PTHR11961">
    <property type="entry name" value="CYTOCHROME C"/>
    <property type="match status" value="1"/>
</dbReference>
<dbReference type="InterPro" id="IPR002327">
    <property type="entry name" value="Cyt_c_1A/1B"/>
</dbReference>
<dbReference type="InterPro" id="IPR036909">
    <property type="entry name" value="Cyt_c-like_dom_sf"/>
</dbReference>
<comment type="caution">
    <text evidence="9">The sequence shown here is derived from an EMBL/GenBank/DDBJ whole genome shotgun (WGS) entry which is preliminary data.</text>
</comment>
<feature type="signal peptide" evidence="7">
    <location>
        <begin position="1"/>
        <end position="20"/>
    </location>
</feature>